<dbReference type="SUPFAM" id="SSF53098">
    <property type="entry name" value="Ribonuclease H-like"/>
    <property type="match status" value="1"/>
</dbReference>
<organism evidence="1 2">
    <name type="scientific">Gordonia phage Skog</name>
    <dbReference type="NCBI Taxonomy" id="2704033"/>
    <lineage>
        <taxon>Viruses</taxon>
        <taxon>Duplodnaviria</taxon>
        <taxon>Heunggongvirae</taxon>
        <taxon>Uroviricota</taxon>
        <taxon>Caudoviricetes</taxon>
        <taxon>Skogvirus</taxon>
        <taxon>Skogvirus Skog</taxon>
    </lineage>
</organism>
<sequence>MTYTKAVGIDSSLQSSGVVSIDLETREVDLRRVKSKGGKDDTWEMRHDRQLSLEERIAEAFGPGVIVGIEAPAYASTTGSVHDRAGLWWGVYRAAIRAGADVRVVPIASRIRYATGKGAGHKDVVLAATIKRYSELDITGNDEADAFLVAALTARSVGQPYEIEPLAQIYLKALEKVGPLHESPELVPIS</sequence>
<dbReference type="RefSeq" id="YP_010059260.1">
    <property type="nucleotide sequence ID" value="NC_054725.1"/>
</dbReference>
<reference evidence="1 2" key="1">
    <citation type="submission" date="2020-01" db="EMBL/GenBank/DDBJ databases">
        <authorList>
            <person name="Alvaro L.E."/>
            <person name="Baker K.N."/>
            <person name="Baxter I.S."/>
            <person name="Brown M.R."/>
            <person name="Driscoll K.D."/>
            <person name="Elrubaie J.M."/>
            <person name="Feith S.L."/>
            <person name="Indihar D.F."/>
            <person name="Knoch V.T."/>
            <person name="Koirtyohann K.M."/>
            <person name="Kratz M.A."/>
            <person name="Lear A.H."/>
            <person name="Lindblom K.E."/>
            <person name="Marcus E.R."/>
            <person name="Murphy M.E."/>
            <person name="Sensor R."/>
            <person name="Sherman S.J."/>
            <person name="Swift V.R."/>
            <person name="White K.E."/>
            <person name="Wills S.J."/>
            <person name="Gatt S.M."/>
            <person name="Lohbauer S.A."/>
            <person name="Power T.R."/>
            <person name="Rosales K.A."/>
            <person name="Sisson B.M."/>
            <person name="Isern S."/>
            <person name="Michael S.F."/>
            <person name="Sunnen C.N."/>
            <person name="Garlena R.A."/>
            <person name="Russell D.A."/>
            <person name="Pope W.H."/>
            <person name="Jacobs-Sera D."/>
            <person name="Hatfull G.F."/>
        </authorList>
    </citation>
    <scope>NUCLEOTIDE SEQUENCE [LARGE SCALE GENOMIC DNA]</scope>
</reference>
<dbReference type="GeneID" id="64766492"/>
<evidence type="ECO:0000313" key="1">
    <source>
        <dbReference type="EMBL" id="QIG58162.1"/>
    </source>
</evidence>
<protein>
    <submittedName>
        <fullName evidence="1">RuvC-like resolvase</fullName>
    </submittedName>
</protein>
<name>A0A6G6XJ86_9CAUD</name>
<evidence type="ECO:0000313" key="2">
    <source>
        <dbReference type="Proteomes" id="UP000503093"/>
    </source>
</evidence>
<dbReference type="EMBL" id="MN908687">
    <property type="protein sequence ID" value="QIG58162.1"/>
    <property type="molecule type" value="Genomic_DNA"/>
</dbReference>
<keyword evidence="2" id="KW-1185">Reference proteome</keyword>
<proteinExistence type="predicted"/>
<dbReference type="Gene3D" id="3.30.420.10">
    <property type="entry name" value="Ribonuclease H-like superfamily/Ribonuclease H"/>
    <property type="match status" value="1"/>
</dbReference>
<dbReference type="InterPro" id="IPR036397">
    <property type="entry name" value="RNaseH_sf"/>
</dbReference>
<dbReference type="KEGG" id="vg:64766492"/>
<accession>A0A6G6XJ86</accession>
<dbReference type="InterPro" id="IPR012337">
    <property type="entry name" value="RNaseH-like_sf"/>
</dbReference>
<dbReference type="GO" id="GO:0003676">
    <property type="term" value="F:nucleic acid binding"/>
    <property type="evidence" value="ECO:0007669"/>
    <property type="project" value="InterPro"/>
</dbReference>
<dbReference type="Proteomes" id="UP000503093">
    <property type="component" value="Segment"/>
</dbReference>
<gene>
    <name evidence="1" type="primary">10</name>
    <name evidence="1" type="ORF">SEA_SKOG_10</name>
</gene>